<evidence type="ECO:0000256" key="1">
    <source>
        <dbReference type="ARBA" id="ARBA00004651"/>
    </source>
</evidence>
<keyword evidence="2 5" id="KW-0812">Transmembrane</keyword>
<feature type="transmembrane region" description="Helical" evidence="5">
    <location>
        <begin position="50"/>
        <end position="71"/>
    </location>
</feature>
<dbReference type="InterPro" id="IPR036640">
    <property type="entry name" value="ABC1_TM_sf"/>
</dbReference>
<comment type="caution">
    <text evidence="6">The sequence shown here is derived from an EMBL/GenBank/DDBJ whole genome shotgun (WGS) entry which is preliminary data.</text>
</comment>
<keyword evidence="4 5" id="KW-0472">Membrane</keyword>
<keyword evidence="7" id="KW-1185">Reference proteome</keyword>
<proteinExistence type="predicted"/>
<evidence type="ECO:0000256" key="2">
    <source>
        <dbReference type="ARBA" id="ARBA00022692"/>
    </source>
</evidence>
<dbReference type="EMBL" id="JAPUBN010000018">
    <property type="protein sequence ID" value="MCZ2722590.1"/>
    <property type="molecule type" value="Genomic_DNA"/>
</dbReference>
<keyword evidence="3 5" id="KW-1133">Transmembrane helix</keyword>
<reference evidence="6" key="1">
    <citation type="submission" date="2022-12" db="EMBL/GenBank/DDBJ databases">
        <title>Marinomonas 15G1-11 sp. nov, isolated from marine algae.</title>
        <authorList>
            <person name="Butt M."/>
            <person name="Choi D.G."/>
            <person name="Kim J.M."/>
            <person name="Lee J.K."/>
            <person name="Baek J.H."/>
            <person name="Jeon C.O."/>
        </authorList>
    </citation>
    <scope>NUCLEOTIDE SEQUENCE</scope>
    <source>
        <strain evidence="6">15G1-11</strain>
    </source>
</reference>
<name>A0ABT4JW35_9GAMM</name>
<protein>
    <submittedName>
        <fullName evidence="6">DUF1097 domain-containing protein</fullName>
    </submittedName>
</protein>
<evidence type="ECO:0000313" key="7">
    <source>
        <dbReference type="Proteomes" id="UP001149719"/>
    </source>
</evidence>
<evidence type="ECO:0000256" key="4">
    <source>
        <dbReference type="ARBA" id="ARBA00023136"/>
    </source>
</evidence>
<gene>
    <name evidence="6" type="ORF">O1D97_13465</name>
</gene>
<feature type="transmembrane region" description="Helical" evidence="5">
    <location>
        <begin position="119"/>
        <end position="138"/>
    </location>
</feature>
<organism evidence="6 7">
    <name type="scientific">Marinomonas phaeophyticola</name>
    <dbReference type="NCBI Taxonomy" id="3004091"/>
    <lineage>
        <taxon>Bacteria</taxon>
        <taxon>Pseudomonadati</taxon>
        <taxon>Pseudomonadota</taxon>
        <taxon>Gammaproteobacteria</taxon>
        <taxon>Oceanospirillales</taxon>
        <taxon>Oceanospirillaceae</taxon>
        <taxon>Marinomonas</taxon>
    </lineage>
</organism>
<dbReference type="Proteomes" id="UP001149719">
    <property type="component" value="Unassembled WGS sequence"/>
</dbReference>
<dbReference type="SUPFAM" id="SSF90123">
    <property type="entry name" value="ABC transporter transmembrane region"/>
    <property type="match status" value="1"/>
</dbReference>
<evidence type="ECO:0000256" key="3">
    <source>
        <dbReference type="ARBA" id="ARBA00022989"/>
    </source>
</evidence>
<evidence type="ECO:0000256" key="5">
    <source>
        <dbReference type="SAM" id="Phobius"/>
    </source>
</evidence>
<accession>A0ABT4JW35</accession>
<dbReference type="RefSeq" id="WP_269126323.1">
    <property type="nucleotide sequence ID" value="NZ_JAPUBN010000018.1"/>
</dbReference>
<sequence length="166" mass="17973">MNSLFYTSFATGILSTLIVWLTSAMGIESWLVFLGATSYFASQEKGGKGLIQVWLANASGALWAIAILFLSDFFTGNLSAYLTTGVIAFMMCMQAKLPVLKFIPGTFIGSAAIFATEASWEMTFLALFIGAIFGYLMLHGGEWLHKYGNQRKECSSSVPSSSAVTK</sequence>
<feature type="transmembrane region" description="Helical" evidence="5">
    <location>
        <begin position="78"/>
        <end position="99"/>
    </location>
</feature>
<comment type="subcellular location">
    <subcellularLocation>
        <location evidence="1">Cell membrane</location>
        <topology evidence="1">Multi-pass membrane protein</topology>
    </subcellularLocation>
</comment>
<evidence type="ECO:0000313" key="6">
    <source>
        <dbReference type="EMBL" id="MCZ2722590.1"/>
    </source>
</evidence>
<dbReference type="InterPro" id="IPR009476">
    <property type="entry name" value="DUF1097"/>
</dbReference>
<dbReference type="Pfam" id="PF06496">
    <property type="entry name" value="DUF1097"/>
    <property type="match status" value="1"/>
</dbReference>